<accession>A0A9W6F9Z0</accession>
<dbReference type="Proteomes" id="UP001165080">
    <property type="component" value="Unassembled WGS sequence"/>
</dbReference>
<evidence type="ECO:0000313" key="3">
    <source>
        <dbReference type="Proteomes" id="UP001165080"/>
    </source>
</evidence>
<gene>
    <name evidence="2" type="primary">PLEST010841</name>
    <name evidence="2" type="ORF">PLESTB_001809600</name>
</gene>
<dbReference type="AlphaFoldDB" id="A0A9W6F9Z0"/>
<protein>
    <submittedName>
        <fullName evidence="2">Uncharacterized protein</fullName>
    </submittedName>
</protein>
<name>A0A9W6F9Z0_9CHLO</name>
<organism evidence="2 3">
    <name type="scientific">Pleodorina starrii</name>
    <dbReference type="NCBI Taxonomy" id="330485"/>
    <lineage>
        <taxon>Eukaryota</taxon>
        <taxon>Viridiplantae</taxon>
        <taxon>Chlorophyta</taxon>
        <taxon>core chlorophytes</taxon>
        <taxon>Chlorophyceae</taxon>
        <taxon>CS clade</taxon>
        <taxon>Chlamydomonadales</taxon>
        <taxon>Volvocaceae</taxon>
        <taxon>Pleodorina</taxon>
    </lineage>
</organism>
<comment type="caution">
    <text evidence="2">The sequence shown here is derived from an EMBL/GenBank/DDBJ whole genome shotgun (WGS) entry which is preliminary data.</text>
</comment>
<feature type="region of interest" description="Disordered" evidence="1">
    <location>
        <begin position="164"/>
        <end position="204"/>
    </location>
</feature>
<evidence type="ECO:0000313" key="2">
    <source>
        <dbReference type="EMBL" id="GLC61844.1"/>
    </source>
</evidence>
<dbReference type="EMBL" id="BRXU01000053">
    <property type="protein sequence ID" value="GLC61844.1"/>
    <property type="molecule type" value="Genomic_DNA"/>
</dbReference>
<feature type="compositionally biased region" description="Pro residues" evidence="1">
    <location>
        <begin position="194"/>
        <end position="203"/>
    </location>
</feature>
<sequence>MQHVDGILTPEVFRDVHGDVRALRVWPGPEGRELFRLQLRGLLKKRIQDPAGCDVIFCIEAGGLPGRPTPPLLLPGLASYGVASYCAAIGEALATRTTKCTTAAAAGLSQFPAAVDQHHHAATAAPTDTDLTSASGPGGGGGDDGGDDWIELLCSVADMMEGKEVAEGEGGGEGVRGEEGWRRQQQQQQQLLPPVLPPSPTFPPSTVRVWVHICRPDALPAGADEVGYREEQQE</sequence>
<feature type="region of interest" description="Disordered" evidence="1">
    <location>
        <begin position="119"/>
        <end position="148"/>
    </location>
</feature>
<reference evidence="2 3" key="1">
    <citation type="journal article" date="2023" name="Commun. Biol.">
        <title>Reorganization of the ancestral sex-determining regions during the evolution of trioecy in Pleodorina starrii.</title>
        <authorList>
            <person name="Takahashi K."/>
            <person name="Suzuki S."/>
            <person name="Kawai-Toyooka H."/>
            <person name="Yamamoto K."/>
            <person name="Hamaji T."/>
            <person name="Ootsuki R."/>
            <person name="Yamaguchi H."/>
            <person name="Kawachi M."/>
            <person name="Higashiyama T."/>
            <person name="Nozaki H."/>
        </authorList>
    </citation>
    <scope>NUCLEOTIDE SEQUENCE [LARGE SCALE GENOMIC DNA]</scope>
    <source>
        <strain evidence="2 3">NIES-4479</strain>
    </source>
</reference>
<evidence type="ECO:0000256" key="1">
    <source>
        <dbReference type="SAM" id="MobiDB-lite"/>
    </source>
</evidence>
<keyword evidence="3" id="KW-1185">Reference proteome</keyword>
<proteinExistence type="predicted"/>
<feature type="compositionally biased region" description="Low complexity" evidence="1">
    <location>
        <begin position="183"/>
        <end position="193"/>
    </location>
</feature>
<dbReference type="OrthoDB" id="552003at2759"/>